<dbReference type="HOGENOM" id="CLU_188174_0_0_11"/>
<evidence type="ECO:0000313" key="2">
    <source>
        <dbReference type="EMBL" id="EEQ54478.1"/>
    </source>
</evidence>
<dbReference type="AlphaFoldDB" id="C5E8Y4"/>
<dbReference type="EMBL" id="DS990238">
    <property type="protein sequence ID" value="EEQ54478.1"/>
    <property type="molecule type" value="Genomic_DNA"/>
</dbReference>
<organism evidence="2">
    <name type="scientific">Bifidobacterium longum subsp. infantis CCUG 52486</name>
    <dbReference type="NCBI Taxonomy" id="537937"/>
    <lineage>
        <taxon>Bacteria</taxon>
        <taxon>Bacillati</taxon>
        <taxon>Actinomycetota</taxon>
        <taxon>Actinomycetes</taxon>
        <taxon>Bifidobacteriales</taxon>
        <taxon>Bifidobacteriaceae</taxon>
        <taxon>Bifidobacterium</taxon>
    </lineage>
</organism>
<dbReference type="Proteomes" id="UP000005084">
    <property type="component" value="Unassembled WGS sequence"/>
</dbReference>
<sequence>MTVHGILCDWKSVRGAGDAIYAGRESKRGDCTLCPTTKCRQDAMSNVQPNAMPKKPSESAEATLNLSGCE</sequence>
<protein>
    <submittedName>
        <fullName evidence="2">Uncharacterized protein</fullName>
    </submittedName>
</protein>
<evidence type="ECO:0000256" key="1">
    <source>
        <dbReference type="SAM" id="MobiDB-lite"/>
    </source>
</evidence>
<feature type="compositionally biased region" description="Polar residues" evidence="1">
    <location>
        <begin position="60"/>
        <end position="70"/>
    </location>
</feature>
<reference evidence="2" key="1">
    <citation type="submission" date="2008-08" db="EMBL/GenBank/DDBJ databases">
        <title>Annotation of Bifidobacterium longum subsp. infantis CCUG 52486.</title>
        <authorList>
            <consortium name="The Broad Institute Genome Sequencing Platform"/>
            <person name="Gougoulias C."/>
            <person name="Tuohy K.M."/>
            <person name="Gibson G.R."/>
            <person name="Ward D."/>
            <person name="Mehta T."/>
            <person name="Young S."/>
            <person name="Jaffe D."/>
            <person name="Gnerre S."/>
            <person name="Berlin A."/>
            <person name="Heiman D."/>
            <person name="Hepburn T."/>
            <person name="Shea T."/>
            <person name="Sykes S."/>
            <person name="Alvarado L."/>
            <person name="Kodira C."/>
            <person name="Borodovsky M."/>
            <person name="Lander E."/>
            <person name="Galagan J."/>
            <person name="Nusbaum C."/>
            <person name="Birren B."/>
        </authorList>
    </citation>
    <scope>NUCLEOTIDE SEQUENCE [LARGE SCALE GENOMIC DNA]</scope>
    <source>
        <strain evidence="2">CCUG 52486</strain>
    </source>
</reference>
<feature type="region of interest" description="Disordered" evidence="1">
    <location>
        <begin position="47"/>
        <end position="70"/>
    </location>
</feature>
<gene>
    <name evidence="2" type="ORF">BLIG_00428</name>
</gene>
<proteinExistence type="predicted"/>
<accession>C5E8Y4</accession>
<name>C5E8Y4_BIFLI</name>